<evidence type="ECO:0000256" key="6">
    <source>
        <dbReference type="ARBA" id="ARBA00023163"/>
    </source>
</evidence>
<evidence type="ECO:0000313" key="11">
    <source>
        <dbReference type="EMBL" id="CAH1119187.1"/>
    </source>
</evidence>
<organism evidence="11 12">
    <name type="scientific">Phaedon cochleariae</name>
    <name type="common">Mustard beetle</name>
    <dbReference type="NCBI Taxonomy" id="80249"/>
    <lineage>
        <taxon>Eukaryota</taxon>
        <taxon>Metazoa</taxon>
        <taxon>Ecdysozoa</taxon>
        <taxon>Arthropoda</taxon>
        <taxon>Hexapoda</taxon>
        <taxon>Insecta</taxon>
        <taxon>Pterygota</taxon>
        <taxon>Neoptera</taxon>
        <taxon>Endopterygota</taxon>
        <taxon>Coleoptera</taxon>
        <taxon>Polyphaga</taxon>
        <taxon>Cucujiformia</taxon>
        <taxon>Chrysomeloidea</taxon>
        <taxon>Chrysomelidae</taxon>
        <taxon>Chrysomelinae</taxon>
        <taxon>Chrysomelini</taxon>
        <taxon>Phaedon</taxon>
    </lineage>
</organism>
<evidence type="ECO:0000256" key="9">
    <source>
        <dbReference type="SAM" id="MobiDB-lite"/>
    </source>
</evidence>
<dbReference type="PROSITE" id="PS50102">
    <property type="entry name" value="RRM"/>
    <property type="match status" value="1"/>
</dbReference>
<dbReference type="InterPro" id="IPR035979">
    <property type="entry name" value="RBD_domain_sf"/>
</dbReference>
<reference evidence="11" key="2">
    <citation type="submission" date="2022-10" db="EMBL/GenBank/DDBJ databases">
        <authorList>
            <consortium name="ENA_rothamsted_submissions"/>
            <consortium name="culmorum"/>
            <person name="King R."/>
        </authorList>
    </citation>
    <scope>NUCLEOTIDE SEQUENCE</scope>
</reference>
<reference evidence="11" key="1">
    <citation type="submission" date="2022-01" db="EMBL/GenBank/DDBJ databases">
        <authorList>
            <person name="King R."/>
        </authorList>
    </citation>
    <scope>NUCLEOTIDE SEQUENCE</scope>
</reference>
<dbReference type="OrthoDB" id="10047851at2759"/>
<evidence type="ECO:0000256" key="1">
    <source>
        <dbReference type="ARBA" id="ARBA00004123"/>
    </source>
</evidence>
<feature type="domain" description="RRM" evidence="10">
    <location>
        <begin position="898"/>
        <end position="983"/>
    </location>
</feature>
<feature type="compositionally biased region" description="Low complexity" evidence="9">
    <location>
        <begin position="841"/>
        <end position="871"/>
    </location>
</feature>
<protein>
    <recommendedName>
        <fullName evidence="10">RRM domain-containing protein</fullName>
    </recommendedName>
</protein>
<keyword evidence="4" id="KW-0805">Transcription regulation</keyword>
<keyword evidence="7" id="KW-0539">Nucleus</keyword>
<keyword evidence="5" id="KW-0010">Activator</keyword>
<dbReference type="GO" id="GO:0045944">
    <property type="term" value="P:positive regulation of transcription by RNA polymerase II"/>
    <property type="evidence" value="ECO:0007669"/>
    <property type="project" value="TreeGrafter"/>
</dbReference>
<feature type="compositionally biased region" description="Low complexity" evidence="9">
    <location>
        <begin position="812"/>
        <end position="832"/>
    </location>
</feature>
<feature type="region of interest" description="Disordered" evidence="9">
    <location>
        <begin position="800"/>
        <end position="891"/>
    </location>
</feature>
<name>A0A9P0GQM7_PHACE</name>
<dbReference type="SMART" id="SM00360">
    <property type="entry name" value="RRM"/>
    <property type="match status" value="1"/>
</dbReference>
<feature type="compositionally biased region" description="Basic residues" evidence="9">
    <location>
        <begin position="872"/>
        <end position="888"/>
    </location>
</feature>
<evidence type="ECO:0000256" key="7">
    <source>
        <dbReference type="ARBA" id="ARBA00023242"/>
    </source>
</evidence>
<keyword evidence="6" id="KW-0804">Transcription</keyword>
<sequence>MDIDLFRDEEQFSTFEDDGFLDPYPDIPTGLDIIHNFAQNEMYEWNMDNEREINGDIALIPMCDMNLTKLNDSTPCKDDFQKIINDLHQFISVDSSCTDFAIEEPIVHPEENEDEMATQKSSAIQDILTLPNIKNFDIASYLTDPDQSKPAAIQTVPIRKPKAGVKKIDLKAQRYIVDDEQDEIDVETVSECGESSPVLEAGDLDSLLEQFEATQIPKLPEDFIENDPSVFEFDDRHQLPQEDTLSVNNCIDEDTVYKKPDSIYVNKECNYETKVNVKIEQEDFEIGESVLIQPDAVNVKTEFLDEDIVKVKREQNSDNIKNHNSKKDKTVFTQKDRVELKEEWLHNSPDLDYQTNFQEAHPVHGTHCMKMKISCLVSAEPHTSFAKQPPKPEPLARRRHSEKPAPSNLSHSKDAPRTPKASRPLPTPDSTTSCTPPVPIKNKQIIDCLPQELINRIKQSGKRKTISVIDPVLPTKKRGHHRDSSGGPKAAPLPPSGLERVRLDHDYCASGGTGRGGSGGAGVYPKHPKMDSGFESAEEEEQQRAVMGGQPMVKNADGKLMVSLLKVNSIHPTDANKKKKLNLEEYKKRRVGFLSQGGSPIRSPAGSSCGSPQPEDENTRRIRHQEKISSQLEPEDENTRRIRHQEKLMRMALEVLNTPPKKEVKREEEAVVVTPPKPVTIPADMEKKTLVSVGVNTDFRVRRKNLDPLAPVEQLDEIKPLLQQASTKINSSSLITSVIENIPKVIDSCDVSRDAEQQQPQRPKGCEHGEDKTIVYLPRNRAAVSTSSVECQTNISLIQQSKASRYRRRRSSSSSSSCSSTSSRGSSRSSSRYNRRRRRSSNSSCSSSRSSRSSQSSLCRRSSSRYSSRSFSRSRSRSLSPRYRRKEKERHLEVEERRVIYVGRVPPGTTKEDLKKRFHRFGPITNVSLHSRDHGYLDNYGFVTFANKLDAYEAIEHGNDDPWQPKYDLSFGGRRIFCQTTYSDLDNMRDESGYYQQRGGNDSFDNLLREVQEKLRKRKA</sequence>
<dbReference type="InterPro" id="IPR012677">
    <property type="entry name" value="Nucleotide-bd_a/b_plait_sf"/>
</dbReference>
<comment type="subcellular location">
    <subcellularLocation>
        <location evidence="1">Nucleus</location>
    </subcellularLocation>
</comment>
<evidence type="ECO:0000256" key="2">
    <source>
        <dbReference type="ARBA" id="ARBA00022553"/>
    </source>
</evidence>
<gene>
    <name evidence="11" type="ORF">PHAECO_LOCUS2923</name>
</gene>
<dbReference type="Gene3D" id="3.30.70.330">
    <property type="match status" value="1"/>
</dbReference>
<dbReference type="Pfam" id="PF00076">
    <property type="entry name" value="RRM_1"/>
    <property type="match status" value="1"/>
</dbReference>
<evidence type="ECO:0000256" key="8">
    <source>
        <dbReference type="PROSITE-ProRule" id="PRU00176"/>
    </source>
</evidence>
<dbReference type="GO" id="GO:0003712">
    <property type="term" value="F:transcription coregulator activity"/>
    <property type="evidence" value="ECO:0007669"/>
    <property type="project" value="InterPro"/>
</dbReference>
<feature type="region of interest" description="Disordered" evidence="9">
    <location>
        <begin position="460"/>
        <end position="496"/>
    </location>
</feature>
<evidence type="ECO:0000313" key="12">
    <source>
        <dbReference type="Proteomes" id="UP001153737"/>
    </source>
</evidence>
<dbReference type="SUPFAM" id="SSF54928">
    <property type="entry name" value="RNA-binding domain, RBD"/>
    <property type="match status" value="1"/>
</dbReference>
<evidence type="ECO:0000259" key="10">
    <source>
        <dbReference type="PROSITE" id="PS50102"/>
    </source>
</evidence>
<keyword evidence="2" id="KW-0597">Phosphoprotein</keyword>
<dbReference type="AlphaFoldDB" id="A0A9P0GQM7"/>
<feature type="region of interest" description="Disordered" evidence="9">
    <location>
        <begin position="382"/>
        <end position="440"/>
    </location>
</feature>
<dbReference type="EMBL" id="OU896718">
    <property type="protein sequence ID" value="CAH1119187.1"/>
    <property type="molecule type" value="Genomic_DNA"/>
</dbReference>
<feature type="region of interest" description="Disordered" evidence="9">
    <location>
        <begin position="594"/>
        <end position="639"/>
    </location>
</feature>
<dbReference type="PANTHER" id="PTHR15528">
    <property type="entry name" value="PEROXISOME PROLIFERATOR ACTIVATED RECEPTOR GAMMA COACTIVATOR 1 PGC-1 -RELATED"/>
    <property type="match status" value="1"/>
</dbReference>
<proteinExistence type="predicted"/>
<evidence type="ECO:0000256" key="4">
    <source>
        <dbReference type="ARBA" id="ARBA00023015"/>
    </source>
</evidence>
<evidence type="ECO:0000256" key="3">
    <source>
        <dbReference type="ARBA" id="ARBA00022884"/>
    </source>
</evidence>
<dbReference type="GO" id="GO:0005634">
    <property type="term" value="C:nucleus"/>
    <property type="evidence" value="ECO:0007669"/>
    <property type="project" value="UniProtKB-SubCell"/>
</dbReference>
<keyword evidence="12" id="KW-1185">Reference proteome</keyword>
<dbReference type="GO" id="GO:0003723">
    <property type="term" value="F:RNA binding"/>
    <property type="evidence" value="ECO:0007669"/>
    <property type="project" value="UniProtKB-UniRule"/>
</dbReference>
<keyword evidence="3 8" id="KW-0694">RNA-binding</keyword>
<dbReference type="PANTHER" id="PTHR15528:SF11">
    <property type="entry name" value="FI18188P1"/>
    <property type="match status" value="1"/>
</dbReference>
<feature type="region of interest" description="Disordered" evidence="9">
    <location>
        <begin position="750"/>
        <end position="771"/>
    </location>
</feature>
<dbReference type="InterPro" id="IPR000504">
    <property type="entry name" value="RRM_dom"/>
</dbReference>
<dbReference type="InterPro" id="IPR034605">
    <property type="entry name" value="PGC-1"/>
</dbReference>
<evidence type="ECO:0000256" key="5">
    <source>
        <dbReference type="ARBA" id="ARBA00023159"/>
    </source>
</evidence>
<dbReference type="Proteomes" id="UP001153737">
    <property type="component" value="Chromosome 12"/>
</dbReference>
<accession>A0A9P0GQM7</accession>